<comment type="caution">
    <text evidence="2">The sequence shown here is derived from an EMBL/GenBank/DDBJ whole genome shotgun (WGS) entry which is preliminary data.</text>
</comment>
<dbReference type="AlphaFoldDB" id="A0AA88DTL7"/>
<name>A0AA88DTL7_FICCA</name>
<sequence>MVGVPMVDGSGDGGGVSTGRVGSNRAMETAFPARIWTTKVGDEVLRRREAYYRRWVWRGASLRQRRGRWEAEWRSL</sequence>
<evidence type="ECO:0000313" key="3">
    <source>
        <dbReference type="Proteomes" id="UP001187192"/>
    </source>
</evidence>
<reference evidence="2" key="1">
    <citation type="submission" date="2023-07" db="EMBL/GenBank/DDBJ databases">
        <title>draft genome sequence of fig (Ficus carica).</title>
        <authorList>
            <person name="Takahashi T."/>
            <person name="Nishimura K."/>
        </authorList>
    </citation>
    <scope>NUCLEOTIDE SEQUENCE</scope>
</reference>
<evidence type="ECO:0000313" key="2">
    <source>
        <dbReference type="EMBL" id="GMN61542.1"/>
    </source>
</evidence>
<accession>A0AA88DTL7</accession>
<dbReference type="Proteomes" id="UP001187192">
    <property type="component" value="Unassembled WGS sequence"/>
</dbReference>
<proteinExistence type="predicted"/>
<gene>
    <name evidence="2" type="ORF">TIFTF001_030626</name>
</gene>
<keyword evidence="3" id="KW-1185">Reference proteome</keyword>
<evidence type="ECO:0000256" key="1">
    <source>
        <dbReference type="SAM" id="MobiDB-lite"/>
    </source>
</evidence>
<feature type="region of interest" description="Disordered" evidence="1">
    <location>
        <begin position="1"/>
        <end position="22"/>
    </location>
</feature>
<organism evidence="2 3">
    <name type="scientific">Ficus carica</name>
    <name type="common">Common fig</name>
    <dbReference type="NCBI Taxonomy" id="3494"/>
    <lineage>
        <taxon>Eukaryota</taxon>
        <taxon>Viridiplantae</taxon>
        <taxon>Streptophyta</taxon>
        <taxon>Embryophyta</taxon>
        <taxon>Tracheophyta</taxon>
        <taxon>Spermatophyta</taxon>
        <taxon>Magnoliopsida</taxon>
        <taxon>eudicotyledons</taxon>
        <taxon>Gunneridae</taxon>
        <taxon>Pentapetalae</taxon>
        <taxon>rosids</taxon>
        <taxon>fabids</taxon>
        <taxon>Rosales</taxon>
        <taxon>Moraceae</taxon>
        <taxon>Ficeae</taxon>
        <taxon>Ficus</taxon>
    </lineage>
</organism>
<dbReference type="EMBL" id="BTGU01000113">
    <property type="protein sequence ID" value="GMN61542.1"/>
    <property type="molecule type" value="Genomic_DNA"/>
</dbReference>
<protein>
    <submittedName>
        <fullName evidence="2">Uncharacterized protein</fullName>
    </submittedName>
</protein>